<sequence>MIVSDLLFDHVCGVALENLKLKFQEVTLFGGVCDRRLIAQRFAGAALSNKVRTEMCSRITSPESRDRWNPALRRSKGVMHSAVLDVISARIVVT</sequence>
<gene>
    <name evidence="1" type="ORF">EVAR_5271_1</name>
</gene>
<comment type="caution">
    <text evidence="1">The sequence shown here is derived from an EMBL/GenBank/DDBJ whole genome shotgun (WGS) entry which is preliminary data.</text>
</comment>
<dbReference type="AlphaFoldDB" id="A0A4C1TN42"/>
<reference evidence="1 2" key="1">
    <citation type="journal article" date="2019" name="Commun. Biol.">
        <title>The bagworm genome reveals a unique fibroin gene that provides high tensile strength.</title>
        <authorList>
            <person name="Kono N."/>
            <person name="Nakamura H."/>
            <person name="Ohtoshi R."/>
            <person name="Tomita M."/>
            <person name="Numata K."/>
            <person name="Arakawa K."/>
        </authorList>
    </citation>
    <scope>NUCLEOTIDE SEQUENCE [LARGE SCALE GENOMIC DNA]</scope>
</reference>
<dbReference type="Proteomes" id="UP000299102">
    <property type="component" value="Unassembled WGS sequence"/>
</dbReference>
<evidence type="ECO:0000313" key="2">
    <source>
        <dbReference type="Proteomes" id="UP000299102"/>
    </source>
</evidence>
<protein>
    <submittedName>
        <fullName evidence="1">Uncharacterized protein</fullName>
    </submittedName>
</protein>
<evidence type="ECO:0000313" key="1">
    <source>
        <dbReference type="EMBL" id="GBP15565.1"/>
    </source>
</evidence>
<organism evidence="1 2">
    <name type="scientific">Eumeta variegata</name>
    <name type="common">Bagworm moth</name>
    <name type="synonym">Eumeta japonica</name>
    <dbReference type="NCBI Taxonomy" id="151549"/>
    <lineage>
        <taxon>Eukaryota</taxon>
        <taxon>Metazoa</taxon>
        <taxon>Ecdysozoa</taxon>
        <taxon>Arthropoda</taxon>
        <taxon>Hexapoda</taxon>
        <taxon>Insecta</taxon>
        <taxon>Pterygota</taxon>
        <taxon>Neoptera</taxon>
        <taxon>Endopterygota</taxon>
        <taxon>Lepidoptera</taxon>
        <taxon>Glossata</taxon>
        <taxon>Ditrysia</taxon>
        <taxon>Tineoidea</taxon>
        <taxon>Psychidae</taxon>
        <taxon>Oiketicinae</taxon>
        <taxon>Eumeta</taxon>
    </lineage>
</organism>
<dbReference type="EMBL" id="BGZK01000073">
    <property type="protein sequence ID" value="GBP15565.1"/>
    <property type="molecule type" value="Genomic_DNA"/>
</dbReference>
<keyword evidence="2" id="KW-1185">Reference proteome</keyword>
<proteinExistence type="predicted"/>
<accession>A0A4C1TN42</accession>
<name>A0A4C1TN42_EUMVA</name>